<sequence length="293" mass="30851">MRQSVEIEFPRGADSYAVTRWAGEAPDAPVVVAAHGITANGLAWAPLAEAVPEIDLVAPDLRGRGRSRGVGGPYSMAAHADDLVRTLDHLGIEQATLLGHSMGGWVVAVAAVRHPDRFGGVVLVDGGLGFPLPPDVDMDELLDALLGPAMTKLRTVYADRDEFLAPWRNHPSLTEVYSPAVEAYLARDLIGTAPELRSACVLEAVRDDAADELRNPEAVGAIRALPVPAVFLHAERGLLNEPVGLYPPAVVAAAELAGAGVDVRFVPGTNHYSIVLGDRGIAAVAEAVRALLQ</sequence>
<proteinExistence type="predicted"/>
<evidence type="ECO:0000313" key="3">
    <source>
        <dbReference type="Proteomes" id="UP001500751"/>
    </source>
</evidence>
<dbReference type="Pfam" id="PF00561">
    <property type="entry name" value="Abhydrolase_1"/>
    <property type="match status" value="1"/>
</dbReference>
<evidence type="ECO:0000259" key="1">
    <source>
        <dbReference type="Pfam" id="PF00561"/>
    </source>
</evidence>
<dbReference type="Gene3D" id="3.40.50.1820">
    <property type="entry name" value="alpha/beta hydrolase"/>
    <property type="match status" value="1"/>
</dbReference>
<dbReference type="RefSeq" id="WP_344669796.1">
    <property type="nucleotide sequence ID" value="NZ_BAAAQN010000051.1"/>
</dbReference>
<comment type="caution">
    <text evidence="2">The sequence shown here is derived from an EMBL/GenBank/DDBJ whole genome shotgun (WGS) entry which is preliminary data.</text>
</comment>
<feature type="domain" description="AB hydrolase-1" evidence="1">
    <location>
        <begin position="29"/>
        <end position="144"/>
    </location>
</feature>
<evidence type="ECO:0000313" key="2">
    <source>
        <dbReference type="EMBL" id="GAA2051454.1"/>
    </source>
</evidence>
<dbReference type="PANTHER" id="PTHR43798:SF33">
    <property type="entry name" value="HYDROLASE, PUTATIVE (AFU_ORTHOLOGUE AFUA_2G14860)-RELATED"/>
    <property type="match status" value="1"/>
</dbReference>
<dbReference type="InterPro" id="IPR050266">
    <property type="entry name" value="AB_hydrolase_sf"/>
</dbReference>
<accession>A0ABP5GT70</accession>
<dbReference type="EMBL" id="BAAAQN010000051">
    <property type="protein sequence ID" value="GAA2051454.1"/>
    <property type="molecule type" value="Genomic_DNA"/>
</dbReference>
<dbReference type="InterPro" id="IPR029058">
    <property type="entry name" value="AB_hydrolase_fold"/>
</dbReference>
<organism evidence="2 3">
    <name type="scientific">Catenulispora yoronensis</name>
    <dbReference type="NCBI Taxonomy" id="450799"/>
    <lineage>
        <taxon>Bacteria</taxon>
        <taxon>Bacillati</taxon>
        <taxon>Actinomycetota</taxon>
        <taxon>Actinomycetes</taxon>
        <taxon>Catenulisporales</taxon>
        <taxon>Catenulisporaceae</taxon>
        <taxon>Catenulispora</taxon>
    </lineage>
</organism>
<keyword evidence="3" id="KW-1185">Reference proteome</keyword>
<dbReference type="Proteomes" id="UP001500751">
    <property type="component" value="Unassembled WGS sequence"/>
</dbReference>
<dbReference type="PRINTS" id="PR00111">
    <property type="entry name" value="ABHYDROLASE"/>
</dbReference>
<gene>
    <name evidence="2" type="ORF">GCM10009839_68020</name>
</gene>
<dbReference type="SUPFAM" id="SSF53474">
    <property type="entry name" value="alpha/beta-Hydrolases"/>
    <property type="match status" value="1"/>
</dbReference>
<dbReference type="InterPro" id="IPR000073">
    <property type="entry name" value="AB_hydrolase_1"/>
</dbReference>
<reference evidence="3" key="1">
    <citation type="journal article" date="2019" name="Int. J. Syst. Evol. Microbiol.">
        <title>The Global Catalogue of Microorganisms (GCM) 10K type strain sequencing project: providing services to taxonomists for standard genome sequencing and annotation.</title>
        <authorList>
            <consortium name="The Broad Institute Genomics Platform"/>
            <consortium name="The Broad Institute Genome Sequencing Center for Infectious Disease"/>
            <person name="Wu L."/>
            <person name="Ma J."/>
        </authorList>
    </citation>
    <scope>NUCLEOTIDE SEQUENCE [LARGE SCALE GENOMIC DNA]</scope>
    <source>
        <strain evidence="3">JCM 16014</strain>
    </source>
</reference>
<name>A0ABP5GT70_9ACTN</name>
<protein>
    <recommendedName>
        <fullName evidence="1">AB hydrolase-1 domain-containing protein</fullName>
    </recommendedName>
</protein>
<dbReference type="PANTHER" id="PTHR43798">
    <property type="entry name" value="MONOACYLGLYCEROL LIPASE"/>
    <property type="match status" value="1"/>
</dbReference>